<gene>
    <name evidence="5" type="ORF">ATO9_11290</name>
</gene>
<dbReference type="CDD" id="cd03219">
    <property type="entry name" value="ABC_Mj1267_LivG_branched"/>
    <property type="match status" value="1"/>
</dbReference>
<dbReference type="Proteomes" id="UP000030004">
    <property type="component" value="Unassembled WGS sequence"/>
</dbReference>
<dbReference type="OrthoDB" id="9806149at2"/>
<dbReference type="PROSITE" id="PS50893">
    <property type="entry name" value="ABC_TRANSPORTER_2"/>
    <property type="match status" value="1"/>
</dbReference>
<dbReference type="InterPro" id="IPR051120">
    <property type="entry name" value="ABC_AA/LPS_Transport"/>
</dbReference>
<keyword evidence="3" id="KW-0067">ATP-binding</keyword>
<dbReference type="GO" id="GO:0005304">
    <property type="term" value="F:L-valine transmembrane transporter activity"/>
    <property type="evidence" value="ECO:0007669"/>
    <property type="project" value="TreeGrafter"/>
</dbReference>
<dbReference type="GO" id="GO:0015188">
    <property type="term" value="F:L-isoleucine transmembrane transporter activity"/>
    <property type="evidence" value="ECO:0007669"/>
    <property type="project" value="TreeGrafter"/>
</dbReference>
<dbReference type="PANTHER" id="PTHR45772">
    <property type="entry name" value="CONSERVED COMPONENT OF ABC TRANSPORTER FOR NATURAL AMINO ACIDS-RELATED"/>
    <property type="match status" value="1"/>
</dbReference>
<dbReference type="GO" id="GO:0015808">
    <property type="term" value="P:L-alanine transport"/>
    <property type="evidence" value="ECO:0007669"/>
    <property type="project" value="TreeGrafter"/>
</dbReference>
<accession>A0A0A0EE47</accession>
<dbReference type="InterPro" id="IPR003439">
    <property type="entry name" value="ABC_transporter-like_ATP-bd"/>
</dbReference>
<name>A0A0A0EE47_9RHOB</name>
<reference evidence="5 6" key="1">
    <citation type="journal article" date="2015" name="Antonie Van Leeuwenhoek">
        <title>Pseudooceanicola atlanticus gen. nov. sp. nov., isolated from surface seawater of the Atlantic Ocean and reclassification of Oceanicola batsensis, Oceanicola marinus, Oceanicola nitratireducens, Oceanicola nanhaiensis, Oceanicola antarcticus and Oceanicola flagellatus, as Pseudooceanicola batsensis comb. nov., Pseudooceanicola marinus comb. nov., Pseudooceanicola nitratireducens comb. nov., Pseudooceanicola nanhaiensis comb. nov., Pseudooceanicola antarcticus comb. nov., and Pseudooceanicola flagellatus comb. nov.</title>
        <authorList>
            <person name="Lai Q."/>
            <person name="Li G."/>
            <person name="Liu X."/>
            <person name="Du Y."/>
            <person name="Sun F."/>
            <person name="Shao Z."/>
        </authorList>
    </citation>
    <scope>NUCLEOTIDE SEQUENCE [LARGE SCALE GENOMIC DNA]</scope>
    <source>
        <strain evidence="5 6">22II-s11g</strain>
    </source>
</reference>
<dbReference type="SMART" id="SM00382">
    <property type="entry name" value="AAA"/>
    <property type="match status" value="1"/>
</dbReference>
<dbReference type="GO" id="GO:1903806">
    <property type="term" value="P:L-isoleucine import across plasma membrane"/>
    <property type="evidence" value="ECO:0007669"/>
    <property type="project" value="TreeGrafter"/>
</dbReference>
<protein>
    <submittedName>
        <fullName evidence="5">ABC transporter</fullName>
    </submittedName>
</protein>
<sequence length="256" mass="28583">MTEILRVENLKKSYDGFLAVNGVSFSVEQGELKALIGPNGAGKSTCFNMLMGQLKPTEGDVWFDGEKITGKLPREVWRRGVGRTFQITGTYQSMTVIENVQMALMSHHGKLFSIQPRAWKLYREEAFEFLETVSMQDQADRPCSILAYGDLKRLELAIALTHRPRLLLMDEPTAGMAPSARVELMQLVADIVRDQGVSVLFTEHDMDVVFAHAHHIMVLNRGELIADGNATEVRNNPQVQEVYLGGGTLFKEAEDA</sequence>
<dbReference type="PANTHER" id="PTHR45772:SF7">
    <property type="entry name" value="AMINO ACID ABC TRANSPORTER ATP-BINDING PROTEIN"/>
    <property type="match status" value="1"/>
</dbReference>
<dbReference type="GO" id="GO:0042941">
    <property type="term" value="P:D-alanine transmembrane transport"/>
    <property type="evidence" value="ECO:0007669"/>
    <property type="project" value="TreeGrafter"/>
</dbReference>
<dbReference type="InterPro" id="IPR032823">
    <property type="entry name" value="BCA_ABC_TP_C"/>
</dbReference>
<dbReference type="GO" id="GO:0005886">
    <property type="term" value="C:plasma membrane"/>
    <property type="evidence" value="ECO:0007669"/>
    <property type="project" value="TreeGrafter"/>
</dbReference>
<dbReference type="InterPro" id="IPR003593">
    <property type="entry name" value="AAA+_ATPase"/>
</dbReference>
<dbReference type="RefSeq" id="WP_043748427.1">
    <property type="nucleotide sequence ID" value="NZ_AQQX01000003.1"/>
</dbReference>
<dbReference type="GO" id="GO:1903805">
    <property type="term" value="P:L-valine import across plasma membrane"/>
    <property type="evidence" value="ECO:0007669"/>
    <property type="project" value="TreeGrafter"/>
</dbReference>
<dbReference type="AlphaFoldDB" id="A0A0A0EE47"/>
<evidence type="ECO:0000313" key="5">
    <source>
        <dbReference type="EMBL" id="KGM49241.1"/>
    </source>
</evidence>
<proteinExistence type="predicted"/>
<dbReference type="Pfam" id="PF00005">
    <property type="entry name" value="ABC_tran"/>
    <property type="match status" value="1"/>
</dbReference>
<keyword evidence="6" id="KW-1185">Reference proteome</keyword>
<dbReference type="PROSITE" id="PS00211">
    <property type="entry name" value="ABC_TRANSPORTER_1"/>
    <property type="match status" value="1"/>
</dbReference>
<organism evidence="5 6">
    <name type="scientific">Pseudooceanicola atlanticus</name>
    <dbReference type="NCBI Taxonomy" id="1461694"/>
    <lineage>
        <taxon>Bacteria</taxon>
        <taxon>Pseudomonadati</taxon>
        <taxon>Pseudomonadota</taxon>
        <taxon>Alphaproteobacteria</taxon>
        <taxon>Rhodobacterales</taxon>
        <taxon>Paracoccaceae</taxon>
        <taxon>Pseudooceanicola</taxon>
    </lineage>
</organism>
<dbReference type="GO" id="GO:0016887">
    <property type="term" value="F:ATP hydrolysis activity"/>
    <property type="evidence" value="ECO:0007669"/>
    <property type="project" value="InterPro"/>
</dbReference>
<feature type="domain" description="ABC transporter" evidence="4">
    <location>
        <begin position="5"/>
        <end position="246"/>
    </location>
</feature>
<dbReference type="InterPro" id="IPR027417">
    <property type="entry name" value="P-loop_NTPase"/>
</dbReference>
<evidence type="ECO:0000313" key="6">
    <source>
        <dbReference type="Proteomes" id="UP000030004"/>
    </source>
</evidence>
<dbReference type="eggNOG" id="COG0411">
    <property type="taxonomic scope" value="Bacteria"/>
</dbReference>
<dbReference type="GO" id="GO:0005524">
    <property type="term" value="F:ATP binding"/>
    <property type="evidence" value="ECO:0007669"/>
    <property type="project" value="UniProtKB-KW"/>
</dbReference>
<evidence type="ECO:0000256" key="1">
    <source>
        <dbReference type="ARBA" id="ARBA00022448"/>
    </source>
</evidence>
<dbReference type="Pfam" id="PF12399">
    <property type="entry name" value="BCA_ABC_TP_C"/>
    <property type="match status" value="1"/>
</dbReference>
<evidence type="ECO:0000256" key="3">
    <source>
        <dbReference type="ARBA" id="ARBA00022840"/>
    </source>
</evidence>
<dbReference type="SUPFAM" id="SSF52540">
    <property type="entry name" value="P-loop containing nucleoside triphosphate hydrolases"/>
    <property type="match status" value="1"/>
</dbReference>
<keyword evidence="1" id="KW-0813">Transport</keyword>
<evidence type="ECO:0000256" key="2">
    <source>
        <dbReference type="ARBA" id="ARBA00022741"/>
    </source>
</evidence>
<dbReference type="Gene3D" id="3.40.50.300">
    <property type="entry name" value="P-loop containing nucleotide triphosphate hydrolases"/>
    <property type="match status" value="1"/>
</dbReference>
<evidence type="ECO:0000259" key="4">
    <source>
        <dbReference type="PROSITE" id="PS50893"/>
    </source>
</evidence>
<dbReference type="InterPro" id="IPR017871">
    <property type="entry name" value="ABC_transporter-like_CS"/>
</dbReference>
<keyword evidence="2" id="KW-0547">Nucleotide-binding</keyword>
<comment type="caution">
    <text evidence="5">The sequence shown here is derived from an EMBL/GenBank/DDBJ whole genome shotgun (WGS) entry which is preliminary data.</text>
</comment>
<dbReference type="STRING" id="1461694.ATO9_11290"/>
<dbReference type="EMBL" id="AQQX01000003">
    <property type="protein sequence ID" value="KGM49241.1"/>
    <property type="molecule type" value="Genomic_DNA"/>
</dbReference>
<dbReference type="FunFam" id="3.40.50.300:FF:000421">
    <property type="entry name" value="Branched-chain amino acid ABC transporter ATP-binding protein"/>
    <property type="match status" value="1"/>
</dbReference>
<dbReference type="GO" id="GO:0015192">
    <property type="term" value="F:L-phenylalanine transmembrane transporter activity"/>
    <property type="evidence" value="ECO:0007669"/>
    <property type="project" value="TreeGrafter"/>
</dbReference>